<comment type="caution">
    <text evidence="2">The sequence shown here is derived from an EMBL/GenBank/DDBJ whole genome shotgun (WGS) entry which is preliminary data.</text>
</comment>
<keyword evidence="1" id="KW-0812">Transmembrane</keyword>
<keyword evidence="3" id="KW-1185">Reference proteome</keyword>
<gene>
    <name evidence="2" type="ORF">DES45_104320</name>
</gene>
<evidence type="ECO:0000313" key="2">
    <source>
        <dbReference type="EMBL" id="RDI59405.1"/>
    </source>
</evidence>
<protein>
    <submittedName>
        <fullName evidence="2">Uncharacterized protein DUF4260</fullName>
    </submittedName>
</protein>
<keyword evidence="1" id="KW-1133">Transmembrane helix</keyword>
<keyword evidence="1" id="KW-0472">Membrane</keyword>
<organism evidence="2 3">
    <name type="scientific">Microvirga subterranea</name>
    <dbReference type="NCBI Taxonomy" id="186651"/>
    <lineage>
        <taxon>Bacteria</taxon>
        <taxon>Pseudomonadati</taxon>
        <taxon>Pseudomonadota</taxon>
        <taxon>Alphaproteobacteria</taxon>
        <taxon>Hyphomicrobiales</taxon>
        <taxon>Methylobacteriaceae</taxon>
        <taxon>Microvirga</taxon>
    </lineage>
</organism>
<dbReference type="AlphaFoldDB" id="A0A370HMF4"/>
<dbReference type="OrthoDB" id="9813911at2"/>
<sequence length="128" mass="13381">MAGAPRLLLRFEGLALLAAATVGFHLTSLSWWLYGVLFFVPDVSFAAYGAGPRVGAVVYNALHSTIGPALLAGTGLLLGDARLLGVAAIWAAHIGFDRMLGYGLKYASGFSDTHLGRIGRPDHAQADA</sequence>
<dbReference type="Pfam" id="PF14079">
    <property type="entry name" value="DUF4260"/>
    <property type="match status" value="1"/>
</dbReference>
<dbReference type="InterPro" id="IPR025356">
    <property type="entry name" value="DUF4260"/>
</dbReference>
<dbReference type="EMBL" id="QQBB01000004">
    <property type="protein sequence ID" value="RDI59405.1"/>
    <property type="molecule type" value="Genomic_DNA"/>
</dbReference>
<reference evidence="2 3" key="1">
    <citation type="submission" date="2018-07" db="EMBL/GenBank/DDBJ databases">
        <title>Genomic Encyclopedia of Type Strains, Phase IV (KMG-IV): sequencing the most valuable type-strain genomes for metagenomic binning, comparative biology and taxonomic classification.</title>
        <authorList>
            <person name="Goeker M."/>
        </authorList>
    </citation>
    <scope>NUCLEOTIDE SEQUENCE [LARGE SCALE GENOMIC DNA]</scope>
    <source>
        <strain evidence="2 3">DSM 14364</strain>
    </source>
</reference>
<proteinExistence type="predicted"/>
<dbReference type="Proteomes" id="UP000254925">
    <property type="component" value="Unassembled WGS sequence"/>
</dbReference>
<feature type="transmembrane region" description="Helical" evidence="1">
    <location>
        <begin position="7"/>
        <end position="25"/>
    </location>
</feature>
<evidence type="ECO:0000256" key="1">
    <source>
        <dbReference type="SAM" id="Phobius"/>
    </source>
</evidence>
<accession>A0A370HMF4</accession>
<evidence type="ECO:0000313" key="3">
    <source>
        <dbReference type="Proteomes" id="UP000254925"/>
    </source>
</evidence>
<name>A0A370HMF4_9HYPH</name>
<feature type="transmembrane region" description="Helical" evidence="1">
    <location>
        <begin position="57"/>
        <end position="77"/>
    </location>
</feature>